<gene>
    <name evidence="1" type="ORF">ACFQGD_19670</name>
</gene>
<accession>A0ABW2C247</accession>
<evidence type="ECO:0000313" key="1">
    <source>
        <dbReference type="EMBL" id="MFC6869367.1"/>
    </source>
</evidence>
<dbReference type="Proteomes" id="UP001596337">
    <property type="component" value="Unassembled WGS sequence"/>
</dbReference>
<name>A0ABW2C247_9PSEU</name>
<proteinExistence type="predicted"/>
<dbReference type="RefSeq" id="WP_345389784.1">
    <property type="nucleotide sequence ID" value="NZ_BAABLA010000003.1"/>
</dbReference>
<reference evidence="2" key="1">
    <citation type="journal article" date="2019" name="Int. J. Syst. Evol. Microbiol.">
        <title>The Global Catalogue of Microorganisms (GCM) 10K type strain sequencing project: providing services to taxonomists for standard genome sequencing and annotation.</title>
        <authorList>
            <consortium name="The Broad Institute Genomics Platform"/>
            <consortium name="The Broad Institute Genome Sequencing Center for Infectious Disease"/>
            <person name="Wu L."/>
            <person name="Ma J."/>
        </authorList>
    </citation>
    <scope>NUCLEOTIDE SEQUENCE [LARGE SCALE GENOMIC DNA]</scope>
    <source>
        <strain evidence="2">KCTC 32255</strain>
    </source>
</reference>
<comment type="caution">
    <text evidence="1">The sequence shown here is derived from an EMBL/GenBank/DDBJ whole genome shotgun (WGS) entry which is preliminary data.</text>
</comment>
<sequence>MESRDVTVTFSVALTNRAHYQGSEAWNAVAHAMQEELADFAYRDARTGFAFESESVNTRVKPKSTEFGEYGPHDYGDIR</sequence>
<dbReference type="EMBL" id="JBHSXX010000001">
    <property type="protein sequence ID" value="MFC6869367.1"/>
    <property type="molecule type" value="Genomic_DNA"/>
</dbReference>
<keyword evidence="2" id="KW-1185">Reference proteome</keyword>
<organism evidence="1 2">
    <name type="scientific">Haloechinothrix salitolerans</name>
    <dbReference type="NCBI Taxonomy" id="926830"/>
    <lineage>
        <taxon>Bacteria</taxon>
        <taxon>Bacillati</taxon>
        <taxon>Actinomycetota</taxon>
        <taxon>Actinomycetes</taxon>
        <taxon>Pseudonocardiales</taxon>
        <taxon>Pseudonocardiaceae</taxon>
        <taxon>Haloechinothrix</taxon>
    </lineage>
</organism>
<evidence type="ECO:0000313" key="2">
    <source>
        <dbReference type="Proteomes" id="UP001596337"/>
    </source>
</evidence>
<protein>
    <submittedName>
        <fullName evidence="1">Uncharacterized protein</fullName>
    </submittedName>
</protein>